<proteinExistence type="predicted"/>
<gene>
    <name evidence="2" type="ORF">BU204_24855</name>
</gene>
<keyword evidence="3" id="KW-1185">Reference proteome</keyword>
<evidence type="ECO:0000256" key="1">
    <source>
        <dbReference type="SAM" id="Phobius"/>
    </source>
</evidence>
<feature type="transmembrane region" description="Helical" evidence="1">
    <location>
        <begin position="130"/>
        <end position="148"/>
    </location>
</feature>
<evidence type="ECO:0000313" key="2">
    <source>
        <dbReference type="EMBL" id="OLF14798.1"/>
    </source>
</evidence>
<dbReference type="Proteomes" id="UP000185596">
    <property type="component" value="Unassembled WGS sequence"/>
</dbReference>
<name>A0A1Q8CKA0_9PSEU</name>
<feature type="transmembrane region" description="Helical" evidence="1">
    <location>
        <begin position="60"/>
        <end position="85"/>
    </location>
</feature>
<feature type="transmembrane region" description="Helical" evidence="1">
    <location>
        <begin position="21"/>
        <end position="40"/>
    </location>
</feature>
<dbReference type="AlphaFoldDB" id="A0A1Q8CKA0"/>
<dbReference type="EMBL" id="MSIE01000048">
    <property type="protein sequence ID" value="OLF14798.1"/>
    <property type="molecule type" value="Genomic_DNA"/>
</dbReference>
<accession>A0A1Q8CKA0</accession>
<dbReference type="Pfam" id="PF14325">
    <property type="entry name" value="DUF4383"/>
    <property type="match status" value="1"/>
</dbReference>
<feature type="transmembrane region" description="Helical" evidence="1">
    <location>
        <begin position="92"/>
        <end position="110"/>
    </location>
</feature>
<dbReference type="RefSeq" id="WP_075128164.1">
    <property type="nucleotide sequence ID" value="NZ_MSIE01000048.1"/>
</dbReference>
<comment type="caution">
    <text evidence="2">The sequence shown here is derived from an EMBL/GenBank/DDBJ whole genome shotgun (WGS) entry which is preliminary data.</text>
</comment>
<protein>
    <recommendedName>
        <fullName evidence="4">DUF4383 domain-containing protein</fullName>
    </recommendedName>
</protein>
<keyword evidence="1" id="KW-0472">Membrane</keyword>
<sequence length="163" mass="17141">MSEHIPYSETTTPMRRQEPGRLVAMVVAAVFLAVGVLGFVPGVTTDYDRMAFAGHHSGAMLLGVFAVSVLHNLVHLAFGVAGFVLARSASGARVFLLGGAAVYAVLWVYGLVVDHGGPANVVPVNDADNWLHLFLAAGMAGLAFLVGTPRRPTNTPMYAPDPD</sequence>
<evidence type="ECO:0000313" key="3">
    <source>
        <dbReference type="Proteomes" id="UP000185596"/>
    </source>
</evidence>
<reference evidence="2 3" key="1">
    <citation type="submission" date="2016-12" db="EMBL/GenBank/DDBJ databases">
        <title>The draft genome sequence of Actinophytocola sp. 11-183.</title>
        <authorList>
            <person name="Wang W."/>
            <person name="Yuan L."/>
        </authorList>
    </citation>
    <scope>NUCLEOTIDE SEQUENCE [LARGE SCALE GENOMIC DNA]</scope>
    <source>
        <strain evidence="2 3">11-183</strain>
    </source>
</reference>
<dbReference type="STRING" id="1912961.BU204_24855"/>
<organism evidence="2 3">
    <name type="scientific">Actinophytocola xanthii</name>
    <dbReference type="NCBI Taxonomy" id="1912961"/>
    <lineage>
        <taxon>Bacteria</taxon>
        <taxon>Bacillati</taxon>
        <taxon>Actinomycetota</taxon>
        <taxon>Actinomycetes</taxon>
        <taxon>Pseudonocardiales</taxon>
        <taxon>Pseudonocardiaceae</taxon>
    </lineage>
</organism>
<keyword evidence="1" id="KW-0812">Transmembrane</keyword>
<evidence type="ECO:0008006" key="4">
    <source>
        <dbReference type="Google" id="ProtNLM"/>
    </source>
</evidence>
<keyword evidence="1" id="KW-1133">Transmembrane helix</keyword>